<dbReference type="HOGENOM" id="CLU_2411364_0_0_5"/>
<keyword evidence="2" id="KW-1185">Reference proteome</keyword>
<sequence length="92" mass="10395">MLMAAAQPQRAVGPVSSWGRSRAACFLTVLFRGERPVTVFWDDDADRPAYREVERYARPAAMVGRMARFDLTPTALHPGDLTWVMDVFTRAH</sequence>
<proteinExistence type="predicted"/>
<dbReference type="Proteomes" id="UP000015346">
    <property type="component" value="Unassembled WGS sequence"/>
</dbReference>
<name>S9SIM0_9RHOB</name>
<evidence type="ECO:0000313" key="2">
    <source>
        <dbReference type="Proteomes" id="UP000015346"/>
    </source>
</evidence>
<dbReference type="EMBL" id="AOLV01000010">
    <property type="protein sequence ID" value="EPX86194.1"/>
    <property type="molecule type" value="Genomic_DNA"/>
</dbReference>
<reference evidence="1 2" key="1">
    <citation type="journal article" date="2013" name="Stand. Genomic Sci.">
        <title>Genome sequence of the reddish-pigmented Rubellimicrobium thermophilum type strain (DSM 16684(T)), a member of the Roseobacter clade.</title>
        <authorList>
            <person name="Fiebig A."/>
            <person name="Riedel T."/>
            <person name="Gronow S."/>
            <person name="Petersen J."/>
            <person name="Klenk H.P."/>
            <person name="Goker M."/>
        </authorList>
    </citation>
    <scope>NUCLEOTIDE SEQUENCE [LARGE SCALE GENOMIC DNA]</scope>
    <source>
        <strain evidence="1 2">DSM 16684</strain>
    </source>
</reference>
<evidence type="ECO:0000313" key="1">
    <source>
        <dbReference type="EMBL" id="EPX86194.1"/>
    </source>
</evidence>
<accession>S9SIM0</accession>
<dbReference type="STRING" id="1123069.ruthe_01004"/>
<dbReference type="AlphaFoldDB" id="S9SIM0"/>
<organism evidence="1 2">
    <name type="scientific">Rubellimicrobium thermophilum DSM 16684</name>
    <dbReference type="NCBI Taxonomy" id="1123069"/>
    <lineage>
        <taxon>Bacteria</taxon>
        <taxon>Pseudomonadati</taxon>
        <taxon>Pseudomonadota</taxon>
        <taxon>Alphaproteobacteria</taxon>
        <taxon>Rhodobacterales</taxon>
        <taxon>Roseobacteraceae</taxon>
        <taxon>Rubellimicrobium</taxon>
    </lineage>
</organism>
<protein>
    <submittedName>
        <fullName evidence="1">Uncharacterized protein</fullName>
    </submittedName>
</protein>
<dbReference type="Gene3D" id="3.40.50.150">
    <property type="entry name" value="Vaccinia Virus protein VP39"/>
    <property type="match status" value="1"/>
</dbReference>
<dbReference type="InterPro" id="IPR029063">
    <property type="entry name" value="SAM-dependent_MTases_sf"/>
</dbReference>
<comment type="caution">
    <text evidence="1">The sequence shown here is derived from an EMBL/GenBank/DDBJ whole genome shotgun (WGS) entry which is preliminary data.</text>
</comment>
<gene>
    <name evidence="1" type="ORF">ruthe_01004</name>
</gene>